<dbReference type="AlphaFoldDB" id="A0AAU9TAF2"/>
<comment type="caution">
    <text evidence="1">The sequence shown here is derived from an EMBL/GenBank/DDBJ whole genome shotgun (WGS) entry which is preliminary data.</text>
</comment>
<dbReference type="Proteomes" id="UP001153954">
    <property type="component" value="Unassembled WGS sequence"/>
</dbReference>
<accession>A0AAU9TAF2</accession>
<sequence length="114" mass="13051">MPTTTRWVDFLGHGIQWPPPSPVLQRETPNSRHNLHDYCSRHCLPVCRLPSQRIIGTVDDTDFPQQSPPQDPVVSDIVQDWTKRSSIDLCGTLHTTSFFTFTSLPGNTTHLWKR</sequence>
<evidence type="ECO:0000313" key="1">
    <source>
        <dbReference type="EMBL" id="CAH2083995.1"/>
    </source>
</evidence>
<organism evidence="1 2">
    <name type="scientific">Euphydryas editha</name>
    <name type="common">Edith's checkerspot</name>
    <dbReference type="NCBI Taxonomy" id="104508"/>
    <lineage>
        <taxon>Eukaryota</taxon>
        <taxon>Metazoa</taxon>
        <taxon>Ecdysozoa</taxon>
        <taxon>Arthropoda</taxon>
        <taxon>Hexapoda</taxon>
        <taxon>Insecta</taxon>
        <taxon>Pterygota</taxon>
        <taxon>Neoptera</taxon>
        <taxon>Endopterygota</taxon>
        <taxon>Lepidoptera</taxon>
        <taxon>Glossata</taxon>
        <taxon>Ditrysia</taxon>
        <taxon>Papilionoidea</taxon>
        <taxon>Nymphalidae</taxon>
        <taxon>Nymphalinae</taxon>
        <taxon>Euphydryas</taxon>
    </lineage>
</organism>
<dbReference type="EMBL" id="CAKOGL010000002">
    <property type="protein sequence ID" value="CAH2083995.1"/>
    <property type="molecule type" value="Genomic_DNA"/>
</dbReference>
<name>A0AAU9TAF2_EUPED</name>
<gene>
    <name evidence="1" type="ORF">EEDITHA_LOCUS609</name>
</gene>
<evidence type="ECO:0000313" key="2">
    <source>
        <dbReference type="Proteomes" id="UP001153954"/>
    </source>
</evidence>
<proteinExistence type="predicted"/>
<protein>
    <submittedName>
        <fullName evidence="1">Uncharacterized protein</fullName>
    </submittedName>
</protein>
<reference evidence="1" key="1">
    <citation type="submission" date="2022-03" db="EMBL/GenBank/DDBJ databases">
        <authorList>
            <person name="Tunstrom K."/>
        </authorList>
    </citation>
    <scope>NUCLEOTIDE SEQUENCE</scope>
</reference>
<keyword evidence="2" id="KW-1185">Reference proteome</keyword>